<reference evidence="3 5" key="1">
    <citation type="submission" date="2018-04" db="EMBL/GenBank/DDBJ databases">
        <title>Complete genome sequences of Streptomyces griseoviridis K61 and characterization of antagonistic properties of biological control agents.</title>
        <authorList>
            <person name="Mariita R.M."/>
            <person name="Sello J.K."/>
        </authorList>
    </citation>
    <scope>NUCLEOTIDE SEQUENCE [LARGE SCALE GENOMIC DNA]</scope>
    <source>
        <strain evidence="3 5">K61</strain>
    </source>
</reference>
<dbReference type="AlphaFoldDB" id="A0A3Q9KTV2"/>
<evidence type="ECO:0000313" key="3">
    <source>
        <dbReference type="EMBL" id="QCN88861.1"/>
    </source>
</evidence>
<keyword evidence="5" id="KW-1185">Reference proteome</keyword>
<organism evidence="2 4">
    <name type="scientific">Streptomyces griseoviridis</name>
    <dbReference type="NCBI Taxonomy" id="45398"/>
    <lineage>
        <taxon>Bacteria</taxon>
        <taxon>Bacillati</taxon>
        <taxon>Actinomycetota</taxon>
        <taxon>Actinomycetes</taxon>
        <taxon>Kitasatosporales</taxon>
        <taxon>Streptomycetaceae</taxon>
        <taxon>Streptomyces</taxon>
    </lineage>
</organism>
<dbReference type="EMBL" id="CP029078">
    <property type="protein sequence ID" value="QCN88861.1"/>
    <property type="molecule type" value="Genomic_DNA"/>
</dbReference>
<evidence type="ECO:0000256" key="1">
    <source>
        <dbReference type="SAM" id="SignalP"/>
    </source>
</evidence>
<keyword evidence="1" id="KW-0732">Signal</keyword>
<evidence type="ECO:0000313" key="4">
    <source>
        <dbReference type="Proteomes" id="UP000271291"/>
    </source>
</evidence>
<accession>A0A3Q9KTV2</accession>
<dbReference type="EMBL" id="CP034687">
    <property type="protein sequence ID" value="AZS84281.1"/>
    <property type="molecule type" value="Genomic_DNA"/>
</dbReference>
<dbReference type="KEGG" id="sgd:ELQ87_08280"/>
<gene>
    <name evidence="3" type="ORF">DDJ31_31055</name>
    <name evidence="2" type="ORF">ELQ87_08280</name>
</gene>
<reference evidence="2 4" key="2">
    <citation type="submission" date="2018-12" db="EMBL/GenBank/DDBJ databases">
        <title>Streptomyces griseoviridis F1-27 complete genome.</title>
        <authorList>
            <person name="Mariita R.M."/>
            <person name="Sello J.K."/>
        </authorList>
    </citation>
    <scope>NUCLEOTIDE SEQUENCE [LARGE SCALE GENOMIC DNA]</scope>
    <source>
        <strain evidence="2 4">F1-27</strain>
    </source>
</reference>
<feature type="chain" id="PRO_5044599734" evidence="1">
    <location>
        <begin position="28"/>
        <end position="149"/>
    </location>
</feature>
<dbReference type="InterPro" id="IPR043761">
    <property type="entry name" value="DUF5707"/>
</dbReference>
<name>A0A3Q9KTV2_STRGD</name>
<proteinExistence type="predicted"/>
<feature type="signal peptide" evidence="1">
    <location>
        <begin position="1"/>
        <end position="27"/>
    </location>
</feature>
<dbReference type="RefSeq" id="WP_127177186.1">
    <property type="nucleotide sequence ID" value="NZ_CP029078.1"/>
</dbReference>
<dbReference type="Proteomes" id="UP000271291">
    <property type="component" value="Chromosome"/>
</dbReference>
<evidence type="ECO:0000313" key="2">
    <source>
        <dbReference type="EMBL" id="AZS84281.1"/>
    </source>
</evidence>
<evidence type="ECO:0000313" key="5">
    <source>
        <dbReference type="Proteomes" id="UP000501753"/>
    </source>
</evidence>
<dbReference type="OrthoDB" id="4329576at2"/>
<sequence>MSKRLVVSSVIGVAVFGAVVAGGLAVAAAATELTVDHATARYTPASGKKTASLTFTADVRDDSGVKSLNVLAWPADSKLDPTERDMRDVDRATCAKVSAEKAVCTYAPPITEKEAEKLTEGTWYVSVLATAKDGDTTFVPKAAEFTVVR</sequence>
<protein>
    <submittedName>
        <fullName evidence="2">Uncharacterized protein</fullName>
    </submittedName>
</protein>
<dbReference type="Pfam" id="PF18968">
    <property type="entry name" value="DUF5707"/>
    <property type="match status" value="1"/>
</dbReference>
<dbReference type="Proteomes" id="UP000501753">
    <property type="component" value="Chromosome"/>
</dbReference>